<dbReference type="PROSITE" id="PS50059">
    <property type="entry name" value="FKBP_PPIASE"/>
    <property type="match status" value="1"/>
</dbReference>
<keyword evidence="3 5" id="KW-0697">Rotamase</keyword>
<proteinExistence type="inferred from homology"/>
<protein>
    <recommendedName>
        <fullName evidence="6">Peptidyl-prolyl cis-trans isomerase</fullName>
        <ecNumber evidence="6">5.2.1.8</ecNumber>
    </recommendedName>
</protein>
<dbReference type="EC" id="5.2.1.8" evidence="6"/>
<organism evidence="8 9">
    <name type="scientific">Neptunomonas antarctica</name>
    <dbReference type="NCBI Taxonomy" id="619304"/>
    <lineage>
        <taxon>Bacteria</taxon>
        <taxon>Pseudomonadati</taxon>
        <taxon>Pseudomonadota</taxon>
        <taxon>Gammaproteobacteria</taxon>
        <taxon>Oceanospirillales</taxon>
        <taxon>Oceanospirillaceae</taxon>
        <taxon>Neptunomonas</taxon>
    </lineage>
</organism>
<dbReference type="SUPFAM" id="SSF54534">
    <property type="entry name" value="FKBP-like"/>
    <property type="match status" value="1"/>
</dbReference>
<keyword evidence="9" id="KW-1185">Reference proteome</keyword>
<evidence type="ECO:0000256" key="5">
    <source>
        <dbReference type="PROSITE-ProRule" id="PRU00277"/>
    </source>
</evidence>
<reference evidence="9" key="1">
    <citation type="submission" date="2017-01" db="EMBL/GenBank/DDBJ databases">
        <authorList>
            <person name="Varghese N."/>
            <person name="Submissions S."/>
        </authorList>
    </citation>
    <scope>NUCLEOTIDE SEQUENCE [LARGE SCALE GENOMIC DNA]</scope>
    <source>
        <strain evidence="9">DSM 22306</strain>
    </source>
</reference>
<dbReference type="GO" id="GO:0003755">
    <property type="term" value="F:peptidyl-prolyl cis-trans isomerase activity"/>
    <property type="evidence" value="ECO:0007669"/>
    <property type="project" value="UniProtKB-UniRule"/>
</dbReference>
<dbReference type="AlphaFoldDB" id="A0A1N7MGK3"/>
<evidence type="ECO:0000256" key="3">
    <source>
        <dbReference type="ARBA" id="ARBA00023110"/>
    </source>
</evidence>
<evidence type="ECO:0000256" key="4">
    <source>
        <dbReference type="ARBA" id="ARBA00023235"/>
    </source>
</evidence>
<dbReference type="RefSeq" id="WP_238377132.1">
    <property type="nucleotide sequence ID" value="NZ_FTOE01000006.1"/>
</dbReference>
<evidence type="ECO:0000256" key="2">
    <source>
        <dbReference type="ARBA" id="ARBA00006577"/>
    </source>
</evidence>
<feature type="domain" description="PPIase FKBP-type" evidence="7">
    <location>
        <begin position="19"/>
        <end position="82"/>
    </location>
</feature>
<dbReference type="PANTHER" id="PTHR47861:SF4">
    <property type="entry name" value="FKBP-TYPE 16 KDA PEPTIDYL-PROLYL CIS-TRANS ISOMERASE"/>
    <property type="match status" value="1"/>
</dbReference>
<name>A0A1N7MGK3_9GAMM</name>
<dbReference type="Gene3D" id="3.10.50.40">
    <property type="match status" value="1"/>
</dbReference>
<evidence type="ECO:0000313" key="8">
    <source>
        <dbReference type="EMBL" id="SIS85245.1"/>
    </source>
</evidence>
<gene>
    <name evidence="8" type="ORF">SAMN05421760_10638</name>
</gene>
<evidence type="ECO:0000313" key="9">
    <source>
        <dbReference type="Proteomes" id="UP000185999"/>
    </source>
</evidence>
<dbReference type="Proteomes" id="UP000185999">
    <property type="component" value="Unassembled WGS sequence"/>
</dbReference>
<keyword evidence="4 5" id="KW-0413">Isomerase</keyword>
<sequence length="153" mass="16434">MSEQMTGSEILAPKTIGPETTITLYFEIRLQSGDVVDSNFAGKPAMFTVGDGNMLAGFEAAIFGLKAGDRQVFQITPEHGFGMSNPSNVQKVGRENFAGMELESGLIIGFQDASGELPGVVVSFDEKNVEVDFNHPLAGKTLEFEVEILEITA</sequence>
<dbReference type="EMBL" id="FTOE01000006">
    <property type="protein sequence ID" value="SIS85245.1"/>
    <property type="molecule type" value="Genomic_DNA"/>
</dbReference>
<evidence type="ECO:0000259" key="7">
    <source>
        <dbReference type="PROSITE" id="PS50059"/>
    </source>
</evidence>
<dbReference type="STRING" id="619304.SAMN05421760_10638"/>
<dbReference type="Pfam" id="PF00254">
    <property type="entry name" value="FKBP_C"/>
    <property type="match status" value="1"/>
</dbReference>
<dbReference type="PANTHER" id="PTHR47861">
    <property type="entry name" value="FKBP-TYPE PEPTIDYL-PROLYL CIS-TRANS ISOMERASE SLYD"/>
    <property type="match status" value="1"/>
</dbReference>
<dbReference type="InterPro" id="IPR048261">
    <property type="entry name" value="SlpA/SlyD-like_ins_sf"/>
</dbReference>
<dbReference type="InterPro" id="IPR001179">
    <property type="entry name" value="PPIase_FKBP_dom"/>
</dbReference>
<comment type="catalytic activity">
    <reaction evidence="1 5 6">
        <text>[protein]-peptidylproline (omega=180) = [protein]-peptidylproline (omega=0)</text>
        <dbReference type="Rhea" id="RHEA:16237"/>
        <dbReference type="Rhea" id="RHEA-COMP:10747"/>
        <dbReference type="Rhea" id="RHEA-COMP:10748"/>
        <dbReference type="ChEBI" id="CHEBI:83833"/>
        <dbReference type="ChEBI" id="CHEBI:83834"/>
        <dbReference type="EC" id="5.2.1.8"/>
    </reaction>
</comment>
<accession>A0A1N7MGK3</accession>
<evidence type="ECO:0000256" key="1">
    <source>
        <dbReference type="ARBA" id="ARBA00000971"/>
    </source>
</evidence>
<evidence type="ECO:0000256" key="6">
    <source>
        <dbReference type="RuleBase" id="RU003915"/>
    </source>
</evidence>
<dbReference type="InterPro" id="IPR046357">
    <property type="entry name" value="PPIase_dom_sf"/>
</dbReference>
<dbReference type="Gene3D" id="2.40.10.330">
    <property type="match status" value="1"/>
</dbReference>
<comment type="similarity">
    <text evidence="2 6">Belongs to the FKBP-type PPIase family.</text>
</comment>